<comment type="similarity">
    <text evidence="1">Belongs to the SURF1 family.</text>
</comment>
<proteinExistence type="inferred from homology"/>
<evidence type="ECO:0000313" key="3">
    <source>
        <dbReference type="EMBL" id="WUP71703.1"/>
    </source>
</evidence>
<dbReference type="Pfam" id="PF02104">
    <property type="entry name" value="SURF1"/>
    <property type="match status" value="1"/>
</dbReference>
<feature type="compositionally biased region" description="Pro residues" evidence="2">
    <location>
        <begin position="283"/>
        <end position="299"/>
    </location>
</feature>
<dbReference type="Proteomes" id="UP001432011">
    <property type="component" value="Chromosome"/>
</dbReference>
<comment type="subcellular location">
    <subcellularLocation>
        <location evidence="1">Cell membrane</location>
        <topology evidence="1">Multi-pass membrane protein</topology>
    </subcellularLocation>
</comment>
<name>A0ABZ1SGV3_9ACTN</name>
<dbReference type="CDD" id="cd06662">
    <property type="entry name" value="SURF1"/>
    <property type="match status" value="1"/>
</dbReference>
<reference evidence="3" key="1">
    <citation type="submission" date="2022-10" db="EMBL/GenBank/DDBJ databases">
        <title>The complete genomes of actinobacterial strains from the NBC collection.</title>
        <authorList>
            <person name="Joergensen T.S."/>
            <person name="Alvarez Arevalo M."/>
            <person name="Sterndorff E.B."/>
            <person name="Faurdal D."/>
            <person name="Vuksanovic O."/>
            <person name="Mourched A.-S."/>
            <person name="Charusanti P."/>
            <person name="Shaw S."/>
            <person name="Blin K."/>
            <person name="Weber T."/>
        </authorList>
    </citation>
    <scope>NUCLEOTIDE SEQUENCE</scope>
    <source>
        <strain evidence="3">NBC_00254</strain>
    </source>
</reference>
<protein>
    <recommendedName>
        <fullName evidence="1">SURF1-like protein</fullName>
    </recommendedName>
</protein>
<evidence type="ECO:0000313" key="4">
    <source>
        <dbReference type="Proteomes" id="UP001432011"/>
    </source>
</evidence>
<feature type="transmembrane region" description="Helical" evidence="1">
    <location>
        <begin position="219"/>
        <end position="240"/>
    </location>
</feature>
<keyword evidence="4" id="KW-1185">Reference proteome</keyword>
<dbReference type="RefSeq" id="WP_328708183.1">
    <property type="nucleotide sequence ID" value="NZ_CP108085.1"/>
</dbReference>
<evidence type="ECO:0000256" key="2">
    <source>
        <dbReference type="SAM" id="MobiDB-lite"/>
    </source>
</evidence>
<feature type="compositionally biased region" description="Low complexity" evidence="2">
    <location>
        <begin position="267"/>
        <end position="282"/>
    </location>
</feature>
<dbReference type="EMBL" id="CP108085">
    <property type="protein sequence ID" value="WUP71703.1"/>
    <property type="molecule type" value="Genomic_DNA"/>
</dbReference>
<gene>
    <name evidence="3" type="ORF">OG913_19840</name>
</gene>
<organism evidence="3 4">
    <name type="scientific">Microbispora hainanensis</name>
    <dbReference type="NCBI Taxonomy" id="568844"/>
    <lineage>
        <taxon>Bacteria</taxon>
        <taxon>Bacillati</taxon>
        <taxon>Actinomycetota</taxon>
        <taxon>Actinomycetes</taxon>
        <taxon>Streptosporangiales</taxon>
        <taxon>Streptosporangiaceae</taxon>
        <taxon>Microbispora</taxon>
    </lineage>
</organism>
<accession>A0ABZ1SGV3</accession>
<dbReference type="InterPro" id="IPR002994">
    <property type="entry name" value="Surf1/Shy1"/>
</dbReference>
<keyword evidence="1" id="KW-0812">Transmembrane</keyword>
<keyword evidence="1" id="KW-0472">Membrane</keyword>
<comment type="caution">
    <text evidence="1">Lacks conserved residue(s) required for the propagation of feature annotation.</text>
</comment>
<evidence type="ECO:0000256" key="1">
    <source>
        <dbReference type="RuleBase" id="RU363076"/>
    </source>
</evidence>
<dbReference type="PROSITE" id="PS50895">
    <property type="entry name" value="SURF1"/>
    <property type="match status" value="1"/>
</dbReference>
<keyword evidence="1" id="KW-1003">Cell membrane</keyword>
<sequence>MLRTLLAPRLVALHLLVIGVLVSFTFLGRWQLGVFEASGAPKRAPDPAPVAVTELAQVGQHVNGTAISRRVTATGTYDAAYQLLVADRVADVAAPGGRAAQGDGFWLLTPLRLADGTVVPVVRGWVARADDPAAAVPEGTVTVTGRLRPAEQTDDVMRSGNLPAGQVATVSTAELINLWPDARVRDGFVVATAQEPPTRVTPVAVSPPTLGSGFNWRNLAYALQWWIFALFAVYMWFHFVRDALRGRREREQEPERAPGEPGPLEPQPSESQLSEPQSSGLQPPEPRSPEPRSPGPQPSEPAAHVEA</sequence>
<keyword evidence="1" id="KW-1133">Transmembrane helix</keyword>
<feature type="region of interest" description="Disordered" evidence="2">
    <location>
        <begin position="250"/>
        <end position="307"/>
    </location>
</feature>